<protein>
    <submittedName>
        <fullName evidence="2">Uncharacterized protein</fullName>
    </submittedName>
</protein>
<organism evidence="2 3">
    <name type="scientific">Acer negundo</name>
    <name type="common">Box elder</name>
    <dbReference type="NCBI Taxonomy" id="4023"/>
    <lineage>
        <taxon>Eukaryota</taxon>
        <taxon>Viridiplantae</taxon>
        <taxon>Streptophyta</taxon>
        <taxon>Embryophyta</taxon>
        <taxon>Tracheophyta</taxon>
        <taxon>Spermatophyta</taxon>
        <taxon>Magnoliopsida</taxon>
        <taxon>eudicotyledons</taxon>
        <taxon>Gunneridae</taxon>
        <taxon>Pentapetalae</taxon>
        <taxon>rosids</taxon>
        <taxon>malvids</taxon>
        <taxon>Sapindales</taxon>
        <taxon>Sapindaceae</taxon>
        <taxon>Hippocastanoideae</taxon>
        <taxon>Acereae</taxon>
        <taxon>Acer</taxon>
    </lineage>
</organism>
<dbReference type="EMBL" id="JAJSOW010000003">
    <property type="protein sequence ID" value="KAI9194167.1"/>
    <property type="molecule type" value="Genomic_DNA"/>
</dbReference>
<dbReference type="SUPFAM" id="SSF53254">
    <property type="entry name" value="Phosphoglycerate mutase-like"/>
    <property type="match status" value="1"/>
</dbReference>
<dbReference type="InterPro" id="IPR013078">
    <property type="entry name" value="His_Pase_superF_clade-1"/>
</dbReference>
<dbReference type="CDD" id="cd07067">
    <property type="entry name" value="HP_PGM_like"/>
    <property type="match status" value="1"/>
</dbReference>
<reference evidence="2" key="1">
    <citation type="journal article" date="2022" name="Plant J.">
        <title>Strategies of tolerance reflected in two North American maple genomes.</title>
        <authorList>
            <person name="McEvoy S.L."/>
            <person name="Sezen U.U."/>
            <person name="Trouern-Trend A."/>
            <person name="McMahon S.M."/>
            <person name="Schaberg P.G."/>
            <person name="Yang J."/>
            <person name="Wegrzyn J.L."/>
            <person name="Swenson N.G."/>
        </authorList>
    </citation>
    <scope>NUCLEOTIDE SEQUENCE</scope>
    <source>
        <strain evidence="2">91603</strain>
    </source>
</reference>
<name>A0AAD5JII4_ACENE</name>
<dbReference type="Gene3D" id="3.40.50.1240">
    <property type="entry name" value="Phosphoglycerate mutase-like"/>
    <property type="match status" value="1"/>
</dbReference>
<accession>A0AAD5JII4</accession>
<dbReference type="Proteomes" id="UP001064489">
    <property type="component" value="Chromosome 1"/>
</dbReference>
<evidence type="ECO:0000313" key="3">
    <source>
        <dbReference type="Proteomes" id="UP001064489"/>
    </source>
</evidence>
<proteinExistence type="predicted"/>
<gene>
    <name evidence="2" type="ORF">LWI28_003676</name>
</gene>
<reference evidence="2" key="2">
    <citation type="submission" date="2023-02" db="EMBL/GenBank/DDBJ databases">
        <authorList>
            <person name="Swenson N.G."/>
            <person name="Wegrzyn J.L."/>
            <person name="Mcevoy S.L."/>
        </authorList>
    </citation>
    <scope>NUCLEOTIDE SEQUENCE</scope>
    <source>
        <strain evidence="2">91603</strain>
        <tissue evidence="2">Leaf</tissue>
    </source>
</reference>
<sequence>MQLSPSHMGTSGLTLNCCVVRTDSVANGGGEGAIGTPMGIGDLRGAPNRNAKNAFIFRHALSRPHNRLFLRSPFTVRSSLSSLQESKIEYQRSEGFQLRTARSGSFAWDSGGEESGAGEARAEHVEREGRIQGSSNFSVLTKKGESQAETSRQMLIDDSFDICFSSPLTRSKRTAEIIWASARTIY</sequence>
<dbReference type="InterPro" id="IPR029033">
    <property type="entry name" value="His_PPase_superfam"/>
</dbReference>
<dbReference type="AlphaFoldDB" id="A0AAD5JII4"/>
<keyword evidence="3" id="KW-1185">Reference proteome</keyword>
<evidence type="ECO:0000256" key="1">
    <source>
        <dbReference type="SAM" id="MobiDB-lite"/>
    </source>
</evidence>
<evidence type="ECO:0000313" key="2">
    <source>
        <dbReference type="EMBL" id="KAI9194167.1"/>
    </source>
</evidence>
<feature type="region of interest" description="Disordered" evidence="1">
    <location>
        <begin position="107"/>
        <end position="127"/>
    </location>
</feature>
<dbReference type="Pfam" id="PF00300">
    <property type="entry name" value="His_Phos_1"/>
    <property type="match status" value="1"/>
</dbReference>
<comment type="caution">
    <text evidence="2">The sequence shown here is derived from an EMBL/GenBank/DDBJ whole genome shotgun (WGS) entry which is preliminary data.</text>
</comment>